<dbReference type="Gene3D" id="3.40.50.300">
    <property type="entry name" value="P-loop containing nucleotide triphosphate hydrolases"/>
    <property type="match status" value="1"/>
</dbReference>
<dbReference type="OrthoDB" id="4498710at2"/>
<name>A0A6N8I0N2_9FIRM</name>
<comment type="caution">
    <text evidence="1">The sequence shown here is derived from an EMBL/GenBank/DDBJ whole genome shotgun (WGS) entry which is preliminary data.</text>
</comment>
<protein>
    <submittedName>
        <fullName evidence="1">Terminase-like family protein</fullName>
    </submittedName>
</protein>
<gene>
    <name evidence="1" type="ORF">CAFE_18050</name>
</gene>
<reference evidence="1 2" key="1">
    <citation type="submission" date="2019-09" db="EMBL/GenBank/DDBJ databases">
        <title>Genome sequence of Clostridium sp. EA1.</title>
        <authorList>
            <person name="Poehlein A."/>
            <person name="Bengelsdorf F.R."/>
            <person name="Daniel R."/>
        </authorList>
    </citation>
    <scope>NUCLEOTIDE SEQUENCE [LARGE SCALE GENOMIC DNA]</scope>
    <source>
        <strain evidence="1 2">EA1</strain>
    </source>
</reference>
<dbReference type="Proteomes" id="UP000469440">
    <property type="component" value="Unassembled WGS sequence"/>
</dbReference>
<sequence>MELSAFSRRQRQALSWWCPGSPHAARDAVVCDGAVRSGKTLCLGLSFVMWALARFDKRSFALCGKTIRSLRRNLVTTLLPALTESGFSCVYRAGENRIEISYGKSRNCFYLFGGKDEGSAALIQGMTLAGVFFDEVALMPRSFVEQALARCSVEGSKFWFSCNPEGPGHWFYREWIERAKQKNALRLHFTMEDNPSLSPQILARYRSLYSGAFYERFVLGKWVAAQGLVYPFMTGELFCDVPEGGFSRYAVSCDYGTVNPCSMGLWGLRDGIWYRIRESYYDSRKTGEQRTDEEHYAALERLCGERSIDRVVVDPSAASFLEVIRRHGRYRARKADNAVLDGIRKTGAALKQGKVKVCRCCGDAVREFGLYRWDEKKRGDVPLKENDHAMDEIRYFVTSLPGADGGCFAVAAPRGEGGKHAF</sequence>
<dbReference type="Pfam" id="PF03237">
    <property type="entry name" value="Terminase_6N"/>
    <property type="match status" value="1"/>
</dbReference>
<dbReference type="Gene3D" id="3.30.420.280">
    <property type="match status" value="1"/>
</dbReference>
<dbReference type="RefSeq" id="WP_156990439.1">
    <property type="nucleotide sequence ID" value="NZ_VWXL01000052.1"/>
</dbReference>
<dbReference type="AlphaFoldDB" id="A0A6N8I0N2"/>
<evidence type="ECO:0000313" key="2">
    <source>
        <dbReference type="Proteomes" id="UP000469440"/>
    </source>
</evidence>
<dbReference type="EMBL" id="VWXL01000052">
    <property type="protein sequence ID" value="MVB11103.1"/>
    <property type="molecule type" value="Genomic_DNA"/>
</dbReference>
<keyword evidence="2" id="KW-1185">Reference proteome</keyword>
<evidence type="ECO:0000313" key="1">
    <source>
        <dbReference type="EMBL" id="MVB11103.1"/>
    </source>
</evidence>
<accession>A0A6N8I0N2</accession>
<dbReference type="InterPro" id="IPR006437">
    <property type="entry name" value="Phage_terminase_lsu"/>
</dbReference>
<dbReference type="NCBIfam" id="TIGR01547">
    <property type="entry name" value="phage_term_2"/>
    <property type="match status" value="1"/>
</dbReference>
<organism evidence="1 2">
    <name type="scientific">Caproicibacter fermentans</name>
    <dbReference type="NCBI Taxonomy" id="2576756"/>
    <lineage>
        <taxon>Bacteria</taxon>
        <taxon>Bacillati</taxon>
        <taxon>Bacillota</taxon>
        <taxon>Clostridia</taxon>
        <taxon>Eubacteriales</taxon>
        <taxon>Acutalibacteraceae</taxon>
        <taxon>Caproicibacter</taxon>
    </lineage>
</organism>
<proteinExistence type="predicted"/>
<dbReference type="InterPro" id="IPR027417">
    <property type="entry name" value="P-loop_NTPase"/>
</dbReference>